<sequence length="160" mass="18187">MNNCIEIGLFDGVEQKVFMGSALCLTQNKIIKHNFPNSMRCTDQTSWESPFLCKLGMKRSQLDSCPLQIPKSHLTFDKSTRSKVSSSTEALGAVCYRGHYTFPGHYIEPIHYHGDVIIVEYEIANYMCGPSYSDDAHMKAFVILHMTMCAVLEEFEQDMD</sequence>
<protein>
    <submittedName>
        <fullName evidence="1">Uncharacterized protein</fullName>
    </submittedName>
</protein>
<dbReference type="EMBL" id="KI669463">
    <property type="protein sequence ID" value="OCF57776.1"/>
    <property type="molecule type" value="Genomic_DNA"/>
</dbReference>
<gene>
    <name evidence="1" type="ORF">L486_05241</name>
</gene>
<reference evidence="2" key="2">
    <citation type="submission" date="2013-12" db="EMBL/GenBank/DDBJ databases">
        <title>Evolution of pathogenesis and genome organization in the Tremellales.</title>
        <authorList>
            <person name="Cuomo C."/>
            <person name="Litvintseva A."/>
            <person name="Heitman J."/>
            <person name="Chen Y."/>
            <person name="Sun S."/>
            <person name="Springer D."/>
            <person name="Dromer F."/>
            <person name="Young S."/>
            <person name="Zeng Q."/>
            <person name="Chapman S."/>
            <person name="Gujja S."/>
            <person name="Saif S."/>
            <person name="Birren B."/>
        </authorList>
    </citation>
    <scope>NUCLEOTIDE SEQUENCE [LARGE SCALE GENOMIC DNA]</scope>
    <source>
        <strain evidence="2">CBS 10435</strain>
    </source>
</reference>
<keyword evidence="2" id="KW-1185">Reference proteome</keyword>
<reference evidence="1 2" key="1">
    <citation type="submission" date="2013-07" db="EMBL/GenBank/DDBJ databases">
        <title>The Genome Sequence of Kwoniella mangroviensis CBS10435.</title>
        <authorList>
            <consortium name="The Broad Institute Genome Sequencing Platform"/>
            <person name="Cuomo C."/>
            <person name="Litvintseva A."/>
            <person name="Chen Y."/>
            <person name="Heitman J."/>
            <person name="Sun S."/>
            <person name="Springer D."/>
            <person name="Dromer F."/>
            <person name="Young S.K."/>
            <person name="Zeng Q."/>
            <person name="Gargeya S."/>
            <person name="Fitzgerald M."/>
            <person name="Abouelleil A."/>
            <person name="Alvarado L."/>
            <person name="Berlin A.M."/>
            <person name="Chapman S.B."/>
            <person name="Dewar J."/>
            <person name="Goldberg J."/>
            <person name="Griggs A."/>
            <person name="Gujja S."/>
            <person name="Hansen M."/>
            <person name="Howarth C."/>
            <person name="Imamovic A."/>
            <person name="Larimer J."/>
            <person name="McCowan C."/>
            <person name="Murphy C."/>
            <person name="Pearson M."/>
            <person name="Priest M."/>
            <person name="Roberts A."/>
            <person name="Saif S."/>
            <person name="Shea T."/>
            <person name="Sykes S."/>
            <person name="Wortman J."/>
            <person name="Nusbaum C."/>
            <person name="Birren B."/>
        </authorList>
    </citation>
    <scope>NUCLEOTIDE SEQUENCE [LARGE SCALE GENOMIC DNA]</scope>
    <source>
        <strain evidence="1 2">CBS 10435</strain>
    </source>
</reference>
<organism evidence="1 2">
    <name type="scientific">Kwoniella mangroviensis CBS 10435</name>
    <dbReference type="NCBI Taxonomy" id="1331196"/>
    <lineage>
        <taxon>Eukaryota</taxon>
        <taxon>Fungi</taxon>
        <taxon>Dikarya</taxon>
        <taxon>Basidiomycota</taxon>
        <taxon>Agaricomycotina</taxon>
        <taxon>Tremellomycetes</taxon>
        <taxon>Tremellales</taxon>
        <taxon>Cryptococcaceae</taxon>
        <taxon>Kwoniella</taxon>
    </lineage>
</organism>
<name>A0A1B9IQE1_9TREE</name>
<accession>A0A1B9IQE1</accession>
<evidence type="ECO:0000313" key="2">
    <source>
        <dbReference type="Proteomes" id="UP000092583"/>
    </source>
</evidence>
<dbReference type="Proteomes" id="UP000092583">
    <property type="component" value="Unassembled WGS sequence"/>
</dbReference>
<evidence type="ECO:0000313" key="1">
    <source>
        <dbReference type="EMBL" id="OCF57776.1"/>
    </source>
</evidence>
<dbReference type="AlphaFoldDB" id="A0A1B9IQE1"/>
<proteinExistence type="predicted"/>